<organism evidence="2 3">
    <name type="scientific">Tenacibaculum polynesiense</name>
    <dbReference type="NCBI Taxonomy" id="3137857"/>
    <lineage>
        <taxon>Bacteria</taxon>
        <taxon>Pseudomonadati</taxon>
        <taxon>Bacteroidota</taxon>
        <taxon>Flavobacteriia</taxon>
        <taxon>Flavobacteriales</taxon>
        <taxon>Flavobacteriaceae</taxon>
        <taxon>Tenacibaculum</taxon>
    </lineage>
</organism>
<evidence type="ECO:0000313" key="2">
    <source>
        <dbReference type="EMBL" id="CAL2101256.1"/>
    </source>
</evidence>
<proteinExistence type="predicted"/>
<feature type="chain" id="PRO_5045194716" evidence="1">
    <location>
        <begin position="22"/>
        <end position="174"/>
    </location>
</feature>
<dbReference type="RefSeq" id="WP_348714003.1">
    <property type="nucleotide sequence ID" value="NZ_CAXJIO010000003.1"/>
</dbReference>
<evidence type="ECO:0000256" key="1">
    <source>
        <dbReference type="SAM" id="SignalP"/>
    </source>
</evidence>
<dbReference type="Proteomes" id="UP001497527">
    <property type="component" value="Unassembled WGS sequence"/>
</dbReference>
<comment type="caution">
    <text evidence="2">The sequence shown here is derived from an EMBL/GenBank/DDBJ whole genome shotgun (WGS) entry which is preliminary data.</text>
</comment>
<dbReference type="EMBL" id="CAXJIO010000003">
    <property type="protein sequence ID" value="CAL2101256.1"/>
    <property type="molecule type" value="Genomic_DNA"/>
</dbReference>
<protein>
    <submittedName>
        <fullName evidence="2">Uncharacterized protein</fullName>
    </submittedName>
</protein>
<name>A0ABM9P7A7_9FLAO</name>
<reference evidence="2 3" key="1">
    <citation type="submission" date="2024-05" db="EMBL/GenBank/DDBJ databases">
        <authorList>
            <person name="Duchaud E."/>
        </authorList>
    </citation>
    <scope>NUCLEOTIDE SEQUENCE [LARGE SCALE GENOMIC DNA]</scope>
    <source>
        <strain evidence="2">Ena-SAMPLE-TAB-13-05-2024-13:56:06:370-140308</strain>
    </source>
</reference>
<feature type="signal peptide" evidence="1">
    <location>
        <begin position="1"/>
        <end position="21"/>
    </location>
</feature>
<sequence>MFKVKIIITLLTFLIHYATYGQNCCCENQNVELLGDYIYLLNNSNNGNHNFYYSITANTLPSANGTYKANTKWLLSIWVKLAELDKVYQINWNATVSFNRTSDQEINIPFTTGHYGQYYINRKGILRIYQKQFISQTKPIITNFRIRYKGTIPTQKEYKPENETTDFMYKEKYE</sequence>
<keyword evidence="1" id="KW-0732">Signal</keyword>
<keyword evidence="3" id="KW-1185">Reference proteome</keyword>
<accession>A0ABM9P7A7</accession>
<gene>
    <name evidence="2" type="ORF">T190423A01A_120043</name>
</gene>
<evidence type="ECO:0000313" key="3">
    <source>
        <dbReference type="Proteomes" id="UP001497527"/>
    </source>
</evidence>